<evidence type="ECO:0000259" key="5">
    <source>
        <dbReference type="Pfam" id="PF00326"/>
    </source>
</evidence>
<sequence length="686" mass="79044">MANPSEIKPPIAKKIPKLLEAHADVRTDNYFWMNNREDEEVINHLNAENAYCDAMMAHTKVFQKDLFEEMKARIKEDDESVPYKYNGYWYITKYEKGKDYPIYTRKKESLDAEAELLFDCNIMAEGESYFKLVGISISPDNKKVSYGLDLTGRRNYTVYVKDLETGTIAKDKIEHTTGSSSWANDNETLFYTKKDEKTLRAFQIYKHKLGETQDELIFQENDDTFGVAIYKSKSRKYLIIACYSTLTNEYHVLSADNPDGKFKVFSPRVRGLEYNISHYDGHFFILTNKDKATNFKLMKTPEAATNIENWVDVIPHREDTLLESLDIFKDYLVLSERTNGLNQIRIKRWDNTEDYYLPFTSETYTCYTGTNVDFDTEILRYGYNSMTTPASVIDFNMRTREEKILKEQAVLDKNFDKNNYTEERIWATAEDGTKIPMSVVYRKGIKLDGNNPLLQYAYGSYGSTVDPYFSTIRLSLLDRGFIYVIAHIRGGEYLGRNWYEDGKLLNKKNTFSDFIACSIHLIKQKYTSSQHLYAMGGSAGGLLMGAIINEASELYNGIIAAVPFVDVMTTMLDESIPLTTGEYDEWGNPNDKLYYNYMKSYSPYDNISAKAYPNMLVTAGLHDSQVQYWEPAKWVAKLREYKTDNNQLFLKTNMDAGHGGASGRFESLKEDAEEFAFLLDLEGINS</sequence>
<feature type="domain" description="Peptidase S9 prolyl oligopeptidase catalytic" evidence="5">
    <location>
        <begin position="468"/>
        <end position="680"/>
    </location>
</feature>
<protein>
    <submittedName>
        <fullName evidence="7">S9 family peptidase</fullName>
    </submittedName>
</protein>
<dbReference type="InterPro" id="IPR051543">
    <property type="entry name" value="Serine_Peptidase_S9A"/>
</dbReference>
<dbReference type="RefSeq" id="WP_386127240.1">
    <property type="nucleotide sequence ID" value="NZ_JBHTJL010000003.1"/>
</dbReference>
<evidence type="ECO:0000256" key="3">
    <source>
        <dbReference type="ARBA" id="ARBA00022801"/>
    </source>
</evidence>
<accession>A0ABW3N5T6</accession>
<dbReference type="EMBL" id="JBHTJL010000003">
    <property type="protein sequence ID" value="MFD1061900.1"/>
    <property type="molecule type" value="Genomic_DNA"/>
</dbReference>
<gene>
    <name evidence="7" type="ORF">ACFQ1Q_01480</name>
</gene>
<comment type="caution">
    <text evidence="7">The sequence shown here is derived from an EMBL/GenBank/DDBJ whole genome shotgun (WGS) entry which is preliminary data.</text>
</comment>
<dbReference type="SUPFAM" id="SSF53474">
    <property type="entry name" value="alpha/beta-Hydrolases"/>
    <property type="match status" value="1"/>
</dbReference>
<dbReference type="PRINTS" id="PR00862">
    <property type="entry name" value="PROLIGOPTASE"/>
</dbReference>
<name>A0ABW3N5T6_9FLAO</name>
<dbReference type="Pfam" id="PF00326">
    <property type="entry name" value="Peptidase_S9"/>
    <property type="match status" value="1"/>
</dbReference>
<dbReference type="InterPro" id="IPR001375">
    <property type="entry name" value="Peptidase_S9_cat"/>
</dbReference>
<organism evidence="7 8">
    <name type="scientific">Winogradskyella litorisediminis</name>
    <dbReference type="NCBI Taxonomy" id="1156618"/>
    <lineage>
        <taxon>Bacteria</taxon>
        <taxon>Pseudomonadati</taxon>
        <taxon>Bacteroidota</taxon>
        <taxon>Flavobacteriia</taxon>
        <taxon>Flavobacteriales</taxon>
        <taxon>Flavobacteriaceae</taxon>
        <taxon>Winogradskyella</taxon>
    </lineage>
</organism>
<dbReference type="PANTHER" id="PTHR11757">
    <property type="entry name" value="PROTEASE FAMILY S9A OLIGOPEPTIDASE"/>
    <property type="match status" value="1"/>
</dbReference>
<dbReference type="Gene3D" id="3.40.50.1820">
    <property type="entry name" value="alpha/beta hydrolase"/>
    <property type="match status" value="1"/>
</dbReference>
<proteinExistence type="inferred from homology"/>
<keyword evidence="8" id="KW-1185">Reference proteome</keyword>
<dbReference type="SUPFAM" id="SSF50993">
    <property type="entry name" value="Peptidase/esterase 'gauge' domain"/>
    <property type="match status" value="1"/>
</dbReference>
<evidence type="ECO:0000256" key="4">
    <source>
        <dbReference type="ARBA" id="ARBA00022825"/>
    </source>
</evidence>
<keyword evidence="2" id="KW-0645">Protease</keyword>
<dbReference type="Pfam" id="PF02897">
    <property type="entry name" value="Peptidase_S9_N"/>
    <property type="match status" value="1"/>
</dbReference>
<dbReference type="Proteomes" id="UP001597013">
    <property type="component" value="Unassembled WGS sequence"/>
</dbReference>
<feature type="domain" description="Peptidase S9A N-terminal" evidence="6">
    <location>
        <begin position="10"/>
        <end position="408"/>
    </location>
</feature>
<dbReference type="Gene3D" id="2.130.10.120">
    <property type="entry name" value="Prolyl oligopeptidase, N-terminal domain"/>
    <property type="match status" value="1"/>
</dbReference>
<evidence type="ECO:0000256" key="2">
    <source>
        <dbReference type="ARBA" id="ARBA00022670"/>
    </source>
</evidence>
<keyword evidence="4" id="KW-0720">Serine protease</keyword>
<evidence type="ECO:0000313" key="8">
    <source>
        <dbReference type="Proteomes" id="UP001597013"/>
    </source>
</evidence>
<dbReference type="InterPro" id="IPR029058">
    <property type="entry name" value="AB_hydrolase_fold"/>
</dbReference>
<keyword evidence="3" id="KW-0378">Hydrolase</keyword>
<comment type="similarity">
    <text evidence="1">Belongs to the peptidase S9A family.</text>
</comment>
<dbReference type="InterPro" id="IPR002470">
    <property type="entry name" value="Peptidase_S9A"/>
</dbReference>
<evidence type="ECO:0000256" key="1">
    <source>
        <dbReference type="ARBA" id="ARBA00005228"/>
    </source>
</evidence>
<reference evidence="8" key="1">
    <citation type="journal article" date="2019" name="Int. J. Syst. Evol. Microbiol.">
        <title>The Global Catalogue of Microorganisms (GCM) 10K type strain sequencing project: providing services to taxonomists for standard genome sequencing and annotation.</title>
        <authorList>
            <consortium name="The Broad Institute Genomics Platform"/>
            <consortium name="The Broad Institute Genome Sequencing Center for Infectious Disease"/>
            <person name="Wu L."/>
            <person name="Ma J."/>
        </authorList>
    </citation>
    <scope>NUCLEOTIDE SEQUENCE [LARGE SCALE GENOMIC DNA]</scope>
    <source>
        <strain evidence="8">CCUG 62215</strain>
    </source>
</reference>
<evidence type="ECO:0000313" key="7">
    <source>
        <dbReference type="EMBL" id="MFD1061900.1"/>
    </source>
</evidence>
<dbReference type="InterPro" id="IPR023302">
    <property type="entry name" value="Pept_S9A_N"/>
</dbReference>
<evidence type="ECO:0000259" key="6">
    <source>
        <dbReference type="Pfam" id="PF02897"/>
    </source>
</evidence>
<dbReference type="PANTHER" id="PTHR11757:SF19">
    <property type="entry name" value="PROLYL ENDOPEPTIDASE-LIKE"/>
    <property type="match status" value="1"/>
</dbReference>